<dbReference type="GO" id="GO:0006310">
    <property type="term" value="P:DNA recombination"/>
    <property type="evidence" value="ECO:0007669"/>
    <property type="project" value="UniProtKB-KW"/>
</dbReference>
<dbReference type="Pfam" id="PF00589">
    <property type="entry name" value="Phage_integrase"/>
    <property type="match status" value="1"/>
</dbReference>
<evidence type="ECO:0000256" key="3">
    <source>
        <dbReference type="ARBA" id="ARBA00023172"/>
    </source>
</evidence>
<dbReference type="GO" id="GO:0015074">
    <property type="term" value="P:DNA integration"/>
    <property type="evidence" value="ECO:0007669"/>
    <property type="project" value="InterPro"/>
</dbReference>
<dbReference type="InterPro" id="IPR002104">
    <property type="entry name" value="Integrase_catalytic"/>
</dbReference>
<evidence type="ECO:0000256" key="2">
    <source>
        <dbReference type="ARBA" id="ARBA00023125"/>
    </source>
</evidence>
<dbReference type="STRING" id="1796646.A4V02_06890"/>
<dbReference type="EMBL" id="CP015402">
    <property type="protein sequence ID" value="ANU63476.1"/>
    <property type="molecule type" value="Genomic_DNA"/>
</dbReference>
<comment type="similarity">
    <text evidence="1">Belongs to the 'phage' integrase family.</text>
</comment>
<name>A0A1B1S9K8_9BACT</name>
<sequence>MIIYMEKANNYGIYSELIQQYADYKRSKGYKMVDIERRLHRFDMLTIERNETEIGISRDLFNAWKNLNPLESERNRETRMLYLRGFSSYLRLLGYDSYVPKLRKTKRSFIPHIYTKREMAAIFKECDKMGSTQCVYNSIRGVIPLIIRMLYGTGIRIGEALKLCHKDVNLALGTLTLHECKNGQDRIVPMSLSLTAICKDYVVYKEHCNMSVEPDAPFFSSADGKRCRGTSINRLFKAVLQRAGIFAGAKGKTPRLHDLRHTFCVESLVKMSESGKDLYNSLPLLMTYVGHKSLYSTNQYVRMTQQMYPQLIAKVDDTYRCVFPDINIETEE</sequence>
<evidence type="ECO:0000313" key="6">
    <source>
        <dbReference type="Proteomes" id="UP000186351"/>
    </source>
</evidence>
<dbReference type="PANTHER" id="PTHR30349:SF41">
    <property type="entry name" value="INTEGRASE_RECOMBINASE PROTEIN MJ0367-RELATED"/>
    <property type="match status" value="1"/>
</dbReference>
<dbReference type="PROSITE" id="PS51898">
    <property type="entry name" value="TYR_RECOMBINASE"/>
    <property type="match status" value="1"/>
</dbReference>
<evidence type="ECO:0000313" key="5">
    <source>
        <dbReference type="EMBL" id="ANU63476.1"/>
    </source>
</evidence>
<evidence type="ECO:0000259" key="4">
    <source>
        <dbReference type="PROSITE" id="PS51898"/>
    </source>
</evidence>
<dbReference type="KEGG" id="pary:A4V02_06890"/>
<dbReference type="InterPro" id="IPR050090">
    <property type="entry name" value="Tyrosine_recombinase_XerCD"/>
</dbReference>
<dbReference type="PANTHER" id="PTHR30349">
    <property type="entry name" value="PHAGE INTEGRASE-RELATED"/>
    <property type="match status" value="1"/>
</dbReference>
<keyword evidence="3" id="KW-0233">DNA recombination</keyword>
<accession>A0A1Z2XJ36</accession>
<organism evidence="5 6">
    <name type="scientific">Muribaculum intestinale</name>
    <dbReference type="NCBI Taxonomy" id="1796646"/>
    <lineage>
        <taxon>Bacteria</taxon>
        <taxon>Pseudomonadati</taxon>
        <taxon>Bacteroidota</taxon>
        <taxon>Bacteroidia</taxon>
        <taxon>Bacteroidales</taxon>
        <taxon>Muribaculaceae</taxon>
        <taxon>Muribaculum</taxon>
    </lineage>
</organism>
<dbReference type="InterPro" id="IPR013762">
    <property type="entry name" value="Integrase-like_cat_sf"/>
</dbReference>
<reference evidence="6" key="1">
    <citation type="submission" date="2016-04" db="EMBL/GenBank/DDBJ databases">
        <title>Complete Genome Sequences of Twelve Strains of a Stable Defined Moderately Diverse Mouse Microbiota 2 (sDMDMm2).</title>
        <authorList>
            <person name="Uchimura Y."/>
            <person name="Wyss M."/>
            <person name="Brugiroux S."/>
            <person name="Limenitakis J.P."/>
            <person name="Stecher B."/>
            <person name="McCoy K.D."/>
            <person name="Macpherson A.J."/>
        </authorList>
    </citation>
    <scope>NUCLEOTIDE SEQUENCE [LARGE SCALE GENOMIC DNA]</scope>
    <source>
        <strain evidence="6">YL27</strain>
    </source>
</reference>
<dbReference type="GO" id="GO:0003677">
    <property type="term" value="F:DNA binding"/>
    <property type="evidence" value="ECO:0007669"/>
    <property type="project" value="UniProtKB-KW"/>
</dbReference>
<dbReference type="AlphaFoldDB" id="A0A1B1S9K8"/>
<dbReference type="SUPFAM" id="SSF56349">
    <property type="entry name" value="DNA breaking-rejoining enzymes"/>
    <property type="match status" value="1"/>
</dbReference>
<feature type="domain" description="Tyr recombinase" evidence="4">
    <location>
        <begin position="109"/>
        <end position="317"/>
    </location>
</feature>
<dbReference type="InterPro" id="IPR011010">
    <property type="entry name" value="DNA_brk_join_enz"/>
</dbReference>
<gene>
    <name evidence="5" type="ORF">A4V02_06890</name>
</gene>
<evidence type="ECO:0000256" key="1">
    <source>
        <dbReference type="ARBA" id="ARBA00008857"/>
    </source>
</evidence>
<accession>A0A1B1S9K8</accession>
<dbReference type="Gene3D" id="1.10.443.10">
    <property type="entry name" value="Intergrase catalytic core"/>
    <property type="match status" value="1"/>
</dbReference>
<keyword evidence="2" id="KW-0238">DNA-binding</keyword>
<keyword evidence="6" id="KW-1185">Reference proteome</keyword>
<dbReference type="Proteomes" id="UP000186351">
    <property type="component" value="Chromosome"/>
</dbReference>
<protein>
    <submittedName>
        <fullName evidence="5">Site-specific recombinase</fullName>
    </submittedName>
</protein>
<proteinExistence type="inferred from homology"/>